<organism evidence="1">
    <name type="scientific">marine sediment metagenome</name>
    <dbReference type="NCBI Taxonomy" id="412755"/>
    <lineage>
        <taxon>unclassified sequences</taxon>
        <taxon>metagenomes</taxon>
        <taxon>ecological metagenomes</taxon>
    </lineage>
</organism>
<dbReference type="EMBL" id="BARV01037820">
    <property type="protein sequence ID" value="GAI54687.1"/>
    <property type="molecule type" value="Genomic_DNA"/>
</dbReference>
<protein>
    <submittedName>
        <fullName evidence="1">Uncharacterized protein</fullName>
    </submittedName>
</protein>
<dbReference type="AlphaFoldDB" id="X1PEF4"/>
<gene>
    <name evidence="1" type="ORF">S06H3_58426</name>
</gene>
<sequence>IGGGGQKYLTLSTISKGGLKNKDSMHWFRGFYR</sequence>
<accession>X1PEF4</accession>
<name>X1PEF4_9ZZZZ</name>
<feature type="non-terminal residue" evidence="1">
    <location>
        <position position="1"/>
    </location>
</feature>
<comment type="caution">
    <text evidence="1">The sequence shown here is derived from an EMBL/GenBank/DDBJ whole genome shotgun (WGS) entry which is preliminary data.</text>
</comment>
<reference evidence="1" key="1">
    <citation type="journal article" date="2014" name="Front. Microbiol.">
        <title>High frequency of phylogenetically diverse reductive dehalogenase-homologous genes in deep subseafloor sedimentary metagenomes.</title>
        <authorList>
            <person name="Kawai M."/>
            <person name="Futagami T."/>
            <person name="Toyoda A."/>
            <person name="Takaki Y."/>
            <person name="Nishi S."/>
            <person name="Hori S."/>
            <person name="Arai W."/>
            <person name="Tsubouchi T."/>
            <person name="Morono Y."/>
            <person name="Uchiyama I."/>
            <person name="Ito T."/>
            <person name="Fujiyama A."/>
            <person name="Inagaki F."/>
            <person name="Takami H."/>
        </authorList>
    </citation>
    <scope>NUCLEOTIDE SEQUENCE</scope>
    <source>
        <strain evidence="1">Expedition CK06-06</strain>
    </source>
</reference>
<proteinExistence type="predicted"/>
<evidence type="ECO:0000313" key="1">
    <source>
        <dbReference type="EMBL" id="GAI54687.1"/>
    </source>
</evidence>